<feature type="domain" description="LptD C-terminal" evidence="2">
    <location>
        <begin position="271"/>
        <end position="608"/>
    </location>
</feature>
<keyword evidence="1" id="KW-0732">Signal</keyword>
<reference evidence="3 4" key="1">
    <citation type="submission" date="2019-03" db="EMBL/GenBank/DDBJ databases">
        <title>Genomic Encyclopedia of Type Strains, Phase IV (KMG-IV): sequencing the most valuable type-strain genomes for metagenomic binning, comparative biology and taxonomic classification.</title>
        <authorList>
            <person name="Goeker M."/>
        </authorList>
    </citation>
    <scope>NUCLEOTIDE SEQUENCE [LARGE SCALE GENOMIC DNA]</scope>
    <source>
        <strain evidence="3 4">DSM 24766</strain>
    </source>
</reference>
<dbReference type="Proteomes" id="UP000295050">
    <property type="component" value="Unassembled WGS sequence"/>
</dbReference>
<feature type="signal peptide" evidence="1">
    <location>
        <begin position="1"/>
        <end position="20"/>
    </location>
</feature>
<dbReference type="Pfam" id="PF04453">
    <property type="entry name" value="LptD"/>
    <property type="match status" value="1"/>
</dbReference>
<dbReference type="OrthoDB" id="9760225at2"/>
<comment type="subunit">
    <text evidence="1">Component of the lipopolysaccharide transport and assembly complex.</text>
</comment>
<evidence type="ECO:0000256" key="1">
    <source>
        <dbReference type="HAMAP-Rule" id="MF_01411"/>
    </source>
</evidence>
<dbReference type="AlphaFoldDB" id="A0A4R2RJJ8"/>
<dbReference type="EMBL" id="SLXU01000001">
    <property type="protein sequence ID" value="TCP63253.1"/>
    <property type="molecule type" value="Genomic_DNA"/>
</dbReference>
<protein>
    <recommendedName>
        <fullName evidence="1">LPS-assembly protein LptD</fullName>
    </recommendedName>
</protein>
<dbReference type="GO" id="GO:1990351">
    <property type="term" value="C:transporter complex"/>
    <property type="evidence" value="ECO:0007669"/>
    <property type="project" value="TreeGrafter"/>
</dbReference>
<accession>A0A4R2RJJ8</accession>
<dbReference type="PANTHER" id="PTHR30189:SF1">
    <property type="entry name" value="LPS-ASSEMBLY PROTEIN LPTD"/>
    <property type="match status" value="1"/>
</dbReference>
<proteinExistence type="inferred from homology"/>
<dbReference type="HAMAP" id="MF_01411">
    <property type="entry name" value="LPS_assembly_LptD"/>
    <property type="match status" value="1"/>
</dbReference>
<dbReference type="PANTHER" id="PTHR30189">
    <property type="entry name" value="LPS-ASSEMBLY PROTEIN"/>
    <property type="match status" value="1"/>
</dbReference>
<feature type="chain" id="PRO_5021054333" description="LPS-assembly protein LptD" evidence="1">
    <location>
        <begin position="21"/>
        <end position="721"/>
    </location>
</feature>
<dbReference type="InterPro" id="IPR020889">
    <property type="entry name" value="LipoPS_assembly_LptD"/>
</dbReference>
<comment type="caution">
    <text evidence="3">The sequence shown here is derived from an EMBL/GenBank/DDBJ whole genome shotgun (WGS) entry which is preliminary data.</text>
</comment>
<dbReference type="GO" id="GO:0015920">
    <property type="term" value="P:lipopolysaccharide transport"/>
    <property type="evidence" value="ECO:0007669"/>
    <property type="project" value="InterPro"/>
</dbReference>
<name>A0A4R2RJJ8_9RHOB</name>
<comment type="function">
    <text evidence="1">Involved in the assembly of lipopolysaccharide (LPS) at the surface of the outer membrane.</text>
</comment>
<evidence type="ECO:0000313" key="4">
    <source>
        <dbReference type="Proteomes" id="UP000295050"/>
    </source>
</evidence>
<dbReference type="InterPro" id="IPR007543">
    <property type="entry name" value="LptD_C"/>
</dbReference>
<dbReference type="GO" id="GO:0043165">
    <property type="term" value="P:Gram-negative-bacterium-type cell outer membrane assembly"/>
    <property type="evidence" value="ECO:0007669"/>
    <property type="project" value="UniProtKB-UniRule"/>
</dbReference>
<organism evidence="3 4">
    <name type="scientific">Rhodovulum bhavnagarense</name>
    <dbReference type="NCBI Taxonomy" id="992286"/>
    <lineage>
        <taxon>Bacteria</taxon>
        <taxon>Pseudomonadati</taxon>
        <taxon>Pseudomonadota</taxon>
        <taxon>Alphaproteobacteria</taxon>
        <taxon>Rhodobacterales</taxon>
        <taxon>Paracoccaceae</taxon>
        <taxon>Rhodovulum</taxon>
    </lineage>
</organism>
<sequence precursor="true">MRRLLLMLAALCALALPVTGQEMPEPATLVADRISVGDMSTLVAEGDVEIVYKGTRLRAARLVYDRNAETLSIEGPIALITGKDTVLLADSAALTTDLTEGILYSARMVLRQQLQLAAADIQRVAGRYTLLDRTVASSCRVCAMQETPLWQIRARRIIHDQEERQLYFDHARLELAGMPVFYLPRLRLPDPTLKRATGFLVPELRATNQLGTGLKIPFFLKLGPHRDLTLTPYLSTGNTRTLELRYRQALASGDLRVEGAISRDDLLDGETRYYLFADGVFNLPRDFKLSYDIEASSDSAYLLDYDYSDKDRLDSALSLTRARRDELITADIVHFKTLRDSETNATIPALVGDLVYRRRFVPRGLGGIAGLTLSAHGAWRSSEDAFDLPLGVPFGDGDPYGQGIDIGRISAVVDWEGRRVIGPGLVLGGLAELSLDHVKVADDVLLAGETTRLTPAAAVELRWPLARTGRDGAIHVLEPVVQLAWSREDDGTIPNEDSVLVEFDDANLFSLTRFAGEDAREAGLRANLGIGWTRHDPSGWSLALLVGRVWREADLGQFAPGSGLDGLHSDWLAAVELDLPGNLILANRMLLDGNGVTRNDLRVDWFSDRLELGSSLLWAEANLAENRPEDRSEWVLDAAYRFRDNWTGKTDWRYDFVAGDTASASLGLEYRNECITVDLSLSRRFTSSTTVDPSTDFGLTVSLGGFGAGAGTGQYTRRCTP</sequence>
<dbReference type="GO" id="GO:0009279">
    <property type="term" value="C:cell outer membrane"/>
    <property type="evidence" value="ECO:0007669"/>
    <property type="project" value="UniProtKB-SubCell"/>
</dbReference>
<comment type="similarity">
    <text evidence="1">Belongs to the LptD family.</text>
</comment>
<comment type="subcellular location">
    <subcellularLocation>
        <location evidence="1">Cell outer membrane</location>
    </subcellularLocation>
</comment>
<comment type="caution">
    <text evidence="1">Lacks conserved residue(s) required for the propagation of feature annotation.</text>
</comment>
<evidence type="ECO:0000259" key="2">
    <source>
        <dbReference type="Pfam" id="PF04453"/>
    </source>
</evidence>
<keyword evidence="4" id="KW-1185">Reference proteome</keyword>
<keyword evidence="1" id="KW-0472">Membrane</keyword>
<gene>
    <name evidence="1" type="primary">lptD</name>
    <name evidence="3" type="ORF">EV663_101521</name>
</gene>
<keyword evidence="1" id="KW-0998">Cell outer membrane</keyword>
<dbReference type="InterPro" id="IPR050218">
    <property type="entry name" value="LptD"/>
</dbReference>
<evidence type="ECO:0000313" key="3">
    <source>
        <dbReference type="EMBL" id="TCP63253.1"/>
    </source>
</evidence>
<dbReference type="RefSeq" id="WP_132950183.1">
    <property type="nucleotide sequence ID" value="NZ_SLXU01000001.1"/>
</dbReference>